<evidence type="ECO:0000256" key="1">
    <source>
        <dbReference type="ARBA" id="ARBA00022801"/>
    </source>
</evidence>
<dbReference type="SUPFAM" id="SSF63817">
    <property type="entry name" value="Sortase"/>
    <property type="match status" value="1"/>
</dbReference>
<evidence type="ECO:0000313" key="3">
    <source>
        <dbReference type="Proteomes" id="UP000573327"/>
    </source>
</evidence>
<accession>A0A7W7S7E7</accession>
<keyword evidence="1" id="KW-0378">Hydrolase</keyword>
<dbReference type="AlphaFoldDB" id="A0A7W7S7E7"/>
<reference evidence="2 3" key="1">
    <citation type="submission" date="2020-08" db="EMBL/GenBank/DDBJ databases">
        <title>Sequencing the genomes of 1000 actinobacteria strains.</title>
        <authorList>
            <person name="Klenk H.-P."/>
        </authorList>
    </citation>
    <scope>NUCLEOTIDE SEQUENCE [LARGE SCALE GENOMIC DNA]</scope>
    <source>
        <strain evidence="2 3">DSM 44786</strain>
    </source>
</reference>
<dbReference type="Proteomes" id="UP000573327">
    <property type="component" value="Unassembled WGS sequence"/>
</dbReference>
<dbReference type="NCBIfam" id="NF033748">
    <property type="entry name" value="class_F_sortase"/>
    <property type="match status" value="1"/>
</dbReference>
<dbReference type="InterPro" id="IPR005754">
    <property type="entry name" value="Sortase"/>
</dbReference>
<protein>
    <submittedName>
        <fullName evidence="2">Sortase (Surface protein transpeptidase)</fullName>
    </submittedName>
</protein>
<dbReference type="EMBL" id="JACHJR010000001">
    <property type="protein sequence ID" value="MBB4944917.1"/>
    <property type="molecule type" value="Genomic_DNA"/>
</dbReference>
<comment type="caution">
    <text evidence="2">The sequence shown here is derived from an EMBL/GenBank/DDBJ whole genome shotgun (WGS) entry which is preliminary data.</text>
</comment>
<proteinExistence type="predicted"/>
<sequence length="210" mass="21668">MATAIGPRRRRRSRAPAVLLALSGALAAGAWQVGLSAAPGPALPVAVPVVSAAPARAADGLPRAVPVRVRIPALGTATPLVGLTLDQNGALRPPDPDDPDLAGWYAAGTSPGETGTALITGHVDTVHGPAAFFGLSTLTAGQRVEVDRADGSVARFTVDAVENHPKDGFPEQRVYGPAPRPELRLITCGGRYDRAHGGYQENTVVYAHLN</sequence>
<dbReference type="Gene3D" id="2.40.260.10">
    <property type="entry name" value="Sortase"/>
    <property type="match status" value="1"/>
</dbReference>
<dbReference type="CDD" id="cd05829">
    <property type="entry name" value="Sortase_F"/>
    <property type="match status" value="1"/>
</dbReference>
<dbReference type="RefSeq" id="WP_184911180.1">
    <property type="nucleotide sequence ID" value="NZ_JACHJR010000001.1"/>
</dbReference>
<dbReference type="InterPro" id="IPR023365">
    <property type="entry name" value="Sortase_dom-sf"/>
</dbReference>
<evidence type="ECO:0000313" key="2">
    <source>
        <dbReference type="EMBL" id="MBB4944917.1"/>
    </source>
</evidence>
<name>A0A7W7S7E7_9ACTN</name>
<dbReference type="Pfam" id="PF04203">
    <property type="entry name" value="Sortase"/>
    <property type="match status" value="1"/>
</dbReference>
<keyword evidence="3" id="KW-1185">Reference proteome</keyword>
<dbReference type="InterPro" id="IPR042001">
    <property type="entry name" value="Sortase_F"/>
</dbReference>
<gene>
    <name evidence="2" type="ORF">F4556_000452</name>
</gene>
<organism evidence="2 3">
    <name type="scientific">Kitasatospora gansuensis</name>
    <dbReference type="NCBI Taxonomy" id="258050"/>
    <lineage>
        <taxon>Bacteria</taxon>
        <taxon>Bacillati</taxon>
        <taxon>Actinomycetota</taxon>
        <taxon>Actinomycetes</taxon>
        <taxon>Kitasatosporales</taxon>
        <taxon>Streptomycetaceae</taxon>
        <taxon>Kitasatospora</taxon>
    </lineage>
</organism>
<dbReference type="GO" id="GO:0016787">
    <property type="term" value="F:hydrolase activity"/>
    <property type="evidence" value="ECO:0007669"/>
    <property type="project" value="UniProtKB-KW"/>
</dbReference>